<dbReference type="Gene3D" id="3.10.450.50">
    <property type="match status" value="1"/>
</dbReference>
<evidence type="ECO:0000259" key="1">
    <source>
        <dbReference type="Pfam" id="PF12680"/>
    </source>
</evidence>
<sequence length="161" mass="18231">MASAFSAPSAAAQATAMEDVIRKYFDGVNKKDPEQIKSCFGDKATIRDVCGINDSKRDVVAQDLADRCMEFLTAHPDTKVNFHYGPECGRNSRWVVAHWYETGTWSGESCGLPPKNEPMQVEGQTRFYVNEDLKIVDMVVTRTFTNWENAMLQKRAQEEQQ</sequence>
<feature type="domain" description="SnoaL-like" evidence="1">
    <location>
        <begin position="21"/>
        <end position="137"/>
    </location>
</feature>
<protein>
    <recommendedName>
        <fullName evidence="1">SnoaL-like domain-containing protein</fullName>
    </recommendedName>
</protein>
<dbReference type="InterPro" id="IPR037401">
    <property type="entry name" value="SnoaL-like"/>
</dbReference>
<evidence type="ECO:0000313" key="3">
    <source>
        <dbReference type="Proteomes" id="UP001153069"/>
    </source>
</evidence>
<dbReference type="SUPFAM" id="SSF54427">
    <property type="entry name" value="NTF2-like"/>
    <property type="match status" value="1"/>
</dbReference>
<comment type="caution">
    <text evidence="2">The sequence shown here is derived from an EMBL/GenBank/DDBJ whole genome shotgun (WGS) entry which is preliminary data.</text>
</comment>
<keyword evidence="3" id="KW-1185">Reference proteome</keyword>
<accession>A0A9N8H623</accession>
<dbReference type="Proteomes" id="UP001153069">
    <property type="component" value="Unassembled WGS sequence"/>
</dbReference>
<dbReference type="EMBL" id="CAICTM010000131">
    <property type="protein sequence ID" value="CAB9502286.1"/>
    <property type="molecule type" value="Genomic_DNA"/>
</dbReference>
<organism evidence="2 3">
    <name type="scientific">Seminavis robusta</name>
    <dbReference type="NCBI Taxonomy" id="568900"/>
    <lineage>
        <taxon>Eukaryota</taxon>
        <taxon>Sar</taxon>
        <taxon>Stramenopiles</taxon>
        <taxon>Ochrophyta</taxon>
        <taxon>Bacillariophyta</taxon>
        <taxon>Bacillariophyceae</taxon>
        <taxon>Bacillariophycidae</taxon>
        <taxon>Naviculales</taxon>
        <taxon>Naviculaceae</taxon>
        <taxon>Seminavis</taxon>
    </lineage>
</organism>
<reference evidence="2" key="1">
    <citation type="submission" date="2020-06" db="EMBL/GenBank/DDBJ databases">
        <authorList>
            <consortium name="Plant Systems Biology data submission"/>
        </authorList>
    </citation>
    <scope>NUCLEOTIDE SEQUENCE</scope>
    <source>
        <strain evidence="2">D6</strain>
    </source>
</reference>
<evidence type="ECO:0000313" key="2">
    <source>
        <dbReference type="EMBL" id="CAB9502286.1"/>
    </source>
</evidence>
<gene>
    <name evidence="2" type="ORF">SEMRO_132_G062710.1</name>
</gene>
<proteinExistence type="predicted"/>
<dbReference type="InterPro" id="IPR032710">
    <property type="entry name" value="NTF2-like_dom_sf"/>
</dbReference>
<dbReference type="Pfam" id="PF12680">
    <property type="entry name" value="SnoaL_2"/>
    <property type="match status" value="1"/>
</dbReference>
<dbReference type="AlphaFoldDB" id="A0A9N8H623"/>
<name>A0A9N8H623_9STRA</name>
<dbReference type="OrthoDB" id="38601at2759"/>